<dbReference type="EMBL" id="BEDT01000008">
    <property type="protein sequence ID" value="GAX48474.1"/>
    <property type="molecule type" value="Genomic_DNA"/>
</dbReference>
<accession>A0A224XEF7</accession>
<evidence type="ECO:0008006" key="3">
    <source>
        <dbReference type="Google" id="ProtNLM"/>
    </source>
</evidence>
<dbReference type="OrthoDB" id="5124454at2"/>
<dbReference type="Proteomes" id="UP000218689">
    <property type="component" value="Unassembled WGS sequence"/>
</dbReference>
<proteinExistence type="predicted"/>
<name>A0A224XEF7_9LACT</name>
<organism evidence="1 2">
    <name type="scientific">Pseudolactococcus reticulitermitis</name>
    <dbReference type="NCBI Taxonomy" id="2025039"/>
    <lineage>
        <taxon>Bacteria</taxon>
        <taxon>Bacillati</taxon>
        <taxon>Bacillota</taxon>
        <taxon>Bacilli</taxon>
        <taxon>Lactobacillales</taxon>
        <taxon>Streptococcaceae</taxon>
        <taxon>Pseudolactococcus</taxon>
    </lineage>
</organism>
<reference evidence="2" key="1">
    <citation type="submission" date="2017-08" db="EMBL/GenBank/DDBJ databases">
        <title>Draft genome sequence of Lactococcus sp. strain Rs-Y01, isolated from the gut of the lower termite Reticulitermes speratus.</title>
        <authorList>
            <person name="Ohkuma M."/>
            <person name="Yuki M."/>
        </authorList>
    </citation>
    <scope>NUCLEOTIDE SEQUENCE [LARGE SCALE GENOMIC DNA]</scope>
    <source>
        <strain evidence="2">Rs-Y01</strain>
    </source>
</reference>
<dbReference type="RefSeq" id="WP_094785484.1">
    <property type="nucleotide sequence ID" value="NZ_BEDT01000008.1"/>
</dbReference>
<dbReference type="InterPro" id="IPR025233">
    <property type="entry name" value="DUF4176"/>
</dbReference>
<evidence type="ECO:0000313" key="1">
    <source>
        <dbReference type="EMBL" id="GAX48474.1"/>
    </source>
</evidence>
<gene>
    <name evidence="1" type="ORF">RsY01_2103</name>
</gene>
<comment type="caution">
    <text evidence="1">The sequence shown here is derived from an EMBL/GenBank/DDBJ whole genome shotgun (WGS) entry which is preliminary data.</text>
</comment>
<keyword evidence="2" id="KW-1185">Reference proteome</keyword>
<evidence type="ECO:0000313" key="2">
    <source>
        <dbReference type="Proteomes" id="UP000218689"/>
    </source>
</evidence>
<sequence>MLSIGSIVYLSEGNQKIMVLNRGPLVEQEGQKVYFDYTGALYPQGLDPEQVYYFNDEDIDEVIFEGFKDEEETRFIKLYEKWLEKEGSKIKKGNTGSSKDNQTFGF</sequence>
<protein>
    <recommendedName>
        <fullName evidence="3">DUF4176 domain-containing protein</fullName>
    </recommendedName>
</protein>
<dbReference type="AlphaFoldDB" id="A0A224XEF7"/>
<dbReference type="Pfam" id="PF13780">
    <property type="entry name" value="DUF4176"/>
    <property type="match status" value="1"/>
</dbReference>